<keyword evidence="4" id="KW-1185">Reference proteome</keyword>
<accession>A0A6I4YTB7</accession>
<organism evidence="3 4">
    <name type="scientific">Deinococcus xianganensis</name>
    <dbReference type="NCBI Taxonomy" id="1507289"/>
    <lineage>
        <taxon>Bacteria</taxon>
        <taxon>Thermotogati</taxon>
        <taxon>Deinococcota</taxon>
        <taxon>Deinococci</taxon>
        <taxon>Deinococcales</taxon>
        <taxon>Deinococcaceae</taxon>
        <taxon>Deinococcus</taxon>
    </lineage>
</organism>
<reference evidence="3 4" key="1">
    <citation type="submission" date="2019-11" db="EMBL/GenBank/DDBJ databases">
        <title>Genome sequence of Deinococcus xianganensis Y35, AI-2 producing algicidal bacterium, isolated from lake water.</title>
        <authorList>
            <person name="Li Y."/>
        </authorList>
    </citation>
    <scope>NUCLEOTIDE SEQUENCE [LARGE SCALE GENOMIC DNA]</scope>
    <source>
        <strain evidence="3 4">Y35</strain>
    </source>
</reference>
<protein>
    <recommendedName>
        <fullName evidence="2">SLH domain-containing protein</fullName>
    </recommendedName>
</protein>
<dbReference type="SUPFAM" id="SSF56925">
    <property type="entry name" value="OMPA-like"/>
    <property type="match status" value="1"/>
</dbReference>
<dbReference type="AlphaFoldDB" id="A0A6I4YTB7"/>
<dbReference type="InterPro" id="IPR001119">
    <property type="entry name" value="SLH_dom"/>
</dbReference>
<evidence type="ECO:0000259" key="2">
    <source>
        <dbReference type="PROSITE" id="PS51272"/>
    </source>
</evidence>
<dbReference type="Pfam" id="PF00395">
    <property type="entry name" value="SLH"/>
    <property type="match status" value="1"/>
</dbReference>
<evidence type="ECO:0000313" key="3">
    <source>
        <dbReference type="EMBL" id="MXV20865.1"/>
    </source>
</evidence>
<dbReference type="PANTHER" id="PTHR43308:SF1">
    <property type="entry name" value="OUTER MEMBRANE PROTEIN ALPHA"/>
    <property type="match status" value="1"/>
</dbReference>
<dbReference type="RefSeq" id="WP_160980716.1">
    <property type="nucleotide sequence ID" value="NZ_WVHK01000061.1"/>
</dbReference>
<dbReference type="PANTHER" id="PTHR43308">
    <property type="entry name" value="OUTER MEMBRANE PROTEIN ALPHA-RELATED"/>
    <property type="match status" value="1"/>
</dbReference>
<name>A0A6I4YTB7_9DEIO</name>
<dbReference type="InterPro" id="IPR051465">
    <property type="entry name" value="Cell_Envelope_Struct_Comp"/>
</dbReference>
<feature type="signal peptide" evidence="1">
    <location>
        <begin position="1"/>
        <end position="20"/>
    </location>
</feature>
<dbReference type="Proteomes" id="UP000430519">
    <property type="component" value="Unassembled WGS sequence"/>
</dbReference>
<evidence type="ECO:0000256" key="1">
    <source>
        <dbReference type="SAM" id="SignalP"/>
    </source>
</evidence>
<dbReference type="Gene3D" id="2.40.160.20">
    <property type="match status" value="1"/>
</dbReference>
<gene>
    <name evidence="3" type="ORF">GLX28_14600</name>
</gene>
<dbReference type="PROSITE" id="PS51272">
    <property type="entry name" value="SLH"/>
    <property type="match status" value="1"/>
</dbReference>
<feature type="chain" id="PRO_5026213081" description="SLH domain-containing protein" evidence="1">
    <location>
        <begin position="21"/>
        <end position="357"/>
    </location>
</feature>
<feature type="domain" description="SLH" evidence="2">
    <location>
        <begin position="29"/>
        <end position="92"/>
    </location>
</feature>
<proteinExistence type="predicted"/>
<evidence type="ECO:0000313" key="4">
    <source>
        <dbReference type="Proteomes" id="UP000430519"/>
    </source>
</evidence>
<dbReference type="EMBL" id="WVHK01000061">
    <property type="protein sequence ID" value="MXV20865.1"/>
    <property type="molecule type" value="Genomic_DNA"/>
</dbReference>
<comment type="caution">
    <text evidence="3">The sequence shown here is derived from an EMBL/GenBank/DDBJ whole genome shotgun (WGS) entry which is preliminary data.</text>
</comment>
<sequence length="357" mass="36679">MQARALLLTLALLGTAGAQATQLPVTAPAAVMIRDVPAGHWAREAVELLVGQGLLLGFPDGTFKGTQGITRYEAAVIFARFLQSGQFASAALTQEQVQVLSRGLLEVSDELKDVLGRVAAIEAKNDTQDARLGAVEGALATMNDNLTNLKQTSEPAVDARLTNLEHTAATLPALASSLTPKTEHQALEARVLALEKGGVQVPPVVAPLPFPTGPEPTRDGYAGLAVDRQSTFGVTATVGSRALLGPIGGQVGVSYSSGAVSADVAGTVHFGNASGLSPYVGAGAGATFSQGRSTEAATDLYGLGLAGMNYAVTPQVGVFVEGAGRYYLSNAGQGTRLASTDSKGLRAQARIGLRLRF</sequence>
<keyword evidence="1" id="KW-0732">Signal</keyword>
<dbReference type="InterPro" id="IPR011250">
    <property type="entry name" value="OMP/PagP_B-barrel"/>
</dbReference>